<dbReference type="InterPro" id="IPR000774">
    <property type="entry name" value="PPIase_FKBP_N"/>
</dbReference>
<dbReference type="Proteomes" id="UP000619761">
    <property type="component" value="Unassembled WGS sequence"/>
</dbReference>
<organism evidence="8 9">
    <name type="scientific">Cellvibrio zantedeschiae</name>
    <dbReference type="NCBI Taxonomy" id="1237077"/>
    <lineage>
        <taxon>Bacteria</taxon>
        <taxon>Pseudomonadati</taxon>
        <taxon>Pseudomonadota</taxon>
        <taxon>Gammaproteobacteria</taxon>
        <taxon>Cellvibrionales</taxon>
        <taxon>Cellvibrionaceae</taxon>
        <taxon>Cellvibrio</taxon>
    </lineage>
</organism>
<evidence type="ECO:0000259" key="7">
    <source>
        <dbReference type="PROSITE" id="PS50059"/>
    </source>
</evidence>
<feature type="domain" description="PPIase FKBP-type" evidence="7">
    <location>
        <begin position="182"/>
        <end position="267"/>
    </location>
</feature>
<evidence type="ECO:0000313" key="9">
    <source>
        <dbReference type="Proteomes" id="UP000619761"/>
    </source>
</evidence>
<evidence type="ECO:0000256" key="4">
    <source>
        <dbReference type="ARBA" id="ARBA00023235"/>
    </source>
</evidence>
<accession>A0ABQ3BAD5</accession>
<dbReference type="RefSeq" id="WP_189420042.1">
    <property type="nucleotide sequence ID" value="NZ_BMYZ01000003.1"/>
</dbReference>
<keyword evidence="4 5" id="KW-0413">Isomerase</keyword>
<gene>
    <name evidence="8" type="ORF">GCM10011613_29820</name>
</gene>
<evidence type="ECO:0000256" key="5">
    <source>
        <dbReference type="PROSITE-ProRule" id="PRU00277"/>
    </source>
</evidence>
<dbReference type="PANTHER" id="PTHR43811">
    <property type="entry name" value="FKBP-TYPE PEPTIDYL-PROLYL CIS-TRANS ISOMERASE FKPA"/>
    <property type="match status" value="1"/>
</dbReference>
<protein>
    <recommendedName>
        <fullName evidence="6">Peptidyl-prolyl cis-trans isomerase</fullName>
        <ecNumber evidence="6">5.2.1.8</ecNumber>
    </recommendedName>
</protein>
<evidence type="ECO:0000256" key="2">
    <source>
        <dbReference type="ARBA" id="ARBA00006577"/>
    </source>
</evidence>
<dbReference type="InterPro" id="IPR046357">
    <property type="entry name" value="PPIase_dom_sf"/>
</dbReference>
<dbReference type="EMBL" id="BMYZ01000003">
    <property type="protein sequence ID" value="GGY83010.1"/>
    <property type="molecule type" value="Genomic_DNA"/>
</dbReference>
<comment type="catalytic activity">
    <reaction evidence="1 5 6">
        <text>[protein]-peptidylproline (omega=180) = [protein]-peptidylproline (omega=0)</text>
        <dbReference type="Rhea" id="RHEA:16237"/>
        <dbReference type="Rhea" id="RHEA-COMP:10747"/>
        <dbReference type="Rhea" id="RHEA-COMP:10748"/>
        <dbReference type="ChEBI" id="CHEBI:83833"/>
        <dbReference type="ChEBI" id="CHEBI:83834"/>
        <dbReference type="EC" id="5.2.1.8"/>
    </reaction>
</comment>
<dbReference type="EC" id="5.2.1.8" evidence="6"/>
<comment type="similarity">
    <text evidence="2 6">Belongs to the FKBP-type PPIase family.</text>
</comment>
<dbReference type="InterPro" id="IPR036944">
    <property type="entry name" value="PPIase_FKBP_N_sf"/>
</dbReference>
<name>A0ABQ3BAD5_9GAMM</name>
<comment type="caution">
    <text evidence="8">The sequence shown here is derived from an EMBL/GenBank/DDBJ whole genome shotgun (WGS) entry which is preliminary data.</text>
</comment>
<dbReference type="Pfam" id="PF00254">
    <property type="entry name" value="FKBP_C"/>
    <property type="match status" value="1"/>
</dbReference>
<dbReference type="Gene3D" id="3.10.50.40">
    <property type="match status" value="1"/>
</dbReference>
<evidence type="ECO:0000256" key="6">
    <source>
        <dbReference type="RuleBase" id="RU003915"/>
    </source>
</evidence>
<dbReference type="PROSITE" id="PS50059">
    <property type="entry name" value="FKBP_PPIASE"/>
    <property type="match status" value="1"/>
</dbReference>
<evidence type="ECO:0000256" key="1">
    <source>
        <dbReference type="ARBA" id="ARBA00000971"/>
    </source>
</evidence>
<dbReference type="Pfam" id="PF01346">
    <property type="entry name" value="FKBP_N"/>
    <property type="match status" value="2"/>
</dbReference>
<sequence>MINKKLAIIGLMASAALVAGCKEDAKKQAPKLDTLEQKVSYLIGQNIGSGIKQNDIALDQDSFLLGLNDAKNALSPADQEKLAALKAKAPESLTKEEKAELDKLNASAPRISQEDAVKIMEEFKTNMTKKKEEEAKKLAETNKAAGEKFLAENKTKEGVKTTESGLQYKVITEGTGVKPKQTDTVKVHYTGKLLDGTVFDSSVKRGEPVEFPVGGVIAGWVEALQLMPQGSKWEVYIPAGLAYGDQGQQQIPPASTLIFEVELLEVKSAAAAEEKPAAKPAKK</sequence>
<dbReference type="InterPro" id="IPR001179">
    <property type="entry name" value="PPIase_FKBP_dom"/>
</dbReference>
<reference evidence="9" key="1">
    <citation type="journal article" date="2019" name="Int. J. Syst. Evol. Microbiol.">
        <title>The Global Catalogue of Microorganisms (GCM) 10K type strain sequencing project: providing services to taxonomists for standard genome sequencing and annotation.</title>
        <authorList>
            <consortium name="The Broad Institute Genomics Platform"/>
            <consortium name="The Broad Institute Genome Sequencing Center for Infectious Disease"/>
            <person name="Wu L."/>
            <person name="Ma J."/>
        </authorList>
    </citation>
    <scope>NUCLEOTIDE SEQUENCE [LARGE SCALE GENOMIC DNA]</scope>
    <source>
        <strain evidence="9">KCTC 32239</strain>
    </source>
</reference>
<evidence type="ECO:0000313" key="8">
    <source>
        <dbReference type="EMBL" id="GGY83010.1"/>
    </source>
</evidence>
<dbReference type="GO" id="GO:0016853">
    <property type="term" value="F:isomerase activity"/>
    <property type="evidence" value="ECO:0007669"/>
    <property type="project" value="UniProtKB-KW"/>
</dbReference>
<proteinExistence type="inferred from homology"/>
<evidence type="ECO:0000256" key="3">
    <source>
        <dbReference type="ARBA" id="ARBA00023110"/>
    </source>
</evidence>
<dbReference type="PANTHER" id="PTHR43811:SF23">
    <property type="entry name" value="FKBP-TYPE 22 KDA PEPTIDYL-PROLYL CIS-TRANS ISOMERASE"/>
    <property type="match status" value="1"/>
</dbReference>
<keyword evidence="3 5" id="KW-0697">Rotamase</keyword>
<dbReference type="SUPFAM" id="SSF54534">
    <property type="entry name" value="FKBP-like"/>
    <property type="match status" value="1"/>
</dbReference>
<dbReference type="PROSITE" id="PS51257">
    <property type="entry name" value="PROKAR_LIPOPROTEIN"/>
    <property type="match status" value="1"/>
</dbReference>
<keyword evidence="9" id="KW-1185">Reference proteome</keyword>
<dbReference type="Gene3D" id="1.10.287.460">
    <property type="entry name" value="Peptidyl-prolyl cis-trans isomerase, FKBP-type, N-terminal domain"/>
    <property type="match status" value="2"/>
</dbReference>